<keyword evidence="2" id="KW-1185">Reference proteome</keyword>
<dbReference type="EMBL" id="AP023359">
    <property type="protein sequence ID" value="BCJ64823.1"/>
    <property type="molecule type" value="Genomic_DNA"/>
</dbReference>
<name>A0A810MZ17_9ACTN</name>
<dbReference type="KEGG" id="pry:Prubr_18440"/>
<gene>
    <name evidence="1" type="ORF">Prubr_18440</name>
</gene>
<reference evidence="1" key="1">
    <citation type="submission" date="2020-08" db="EMBL/GenBank/DDBJ databases">
        <title>Whole genome shotgun sequence of Polymorphospora rubra NBRC 101157.</title>
        <authorList>
            <person name="Komaki H."/>
            <person name="Tamura T."/>
        </authorList>
    </citation>
    <scope>NUCLEOTIDE SEQUENCE</scope>
    <source>
        <strain evidence="1">NBRC 101157</strain>
    </source>
</reference>
<dbReference type="Proteomes" id="UP000680866">
    <property type="component" value="Chromosome"/>
</dbReference>
<organism evidence="1 2">
    <name type="scientific">Polymorphospora rubra</name>
    <dbReference type="NCBI Taxonomy" id="338584"/>
    <lineage>
        <taxon>Bacteria</taxon>
        <taxon>Bacillati</taxon>
        <taxon>Actinomycetota</taxon>
        <taxon>Actinomycetes</taxon>
        <taxon>Micromonosporales</taxon>
        <taxon>Micromonosporaceae</taxon>
        <taxon>Polymorphospora</taxon>
    </lineage>
</organism>
<accession>A0A810MZ17</accession>
<proteinExistence type="predicted"/>
<sequence>MRQIDRADVSDPEREPVGISCVRRQKFGEAFDNGGQFGHLGAGCGEPCQEILLFGFEVIGSGEDHPGEPAWGDVAAVGARAALVDVLVQQVKAAGVAEGP</sequence>
<dbReference type="AlphaFoldDB" id="A0A810MZ17"/>
<protein>
    <submittedName>
        <fullName evidence="1">Uncharacterized protein</fullName>
    </submittedName>
</protein>
<evidence type="ECO:0000313" key="2">
    <source>
        <dbReference type="Proteomes" id="UP000680866"/>
    </source>
</evidence>
<evidence type="ECO:0000313" key="1">
    <source>
        <dbReference type="EMBL" id="BCJ64823.1"/>
    </source>
</evidence>